<dbReference type="InterPro" id="IPR005797">
    <property type="entry name" value="Cyt_b/b6_N"/>
</dbReference>
<feature type="transmembrane region" description="Helical" evidence="15">
    <location>
        <begin position="125"/>
        <end position="146"/>
    </location>
</feature>
<feature type="transmembrane region" description="Helical" evidence="15">
    <location>
        <begin position="192"/>
        <end position="214"/>
    </location>
</feature>
<dbReference type="InterPro" id="IPR016174">
    <property type="entry name" value="Di-haem_cyt_TM"/>
</dbReference>
<dbReference type="InterPro" id="IPR036150">
    <property type="entry name" value="Cyt_b/b6_C_sf"/>
</dbReference>
<dbReference type="Pfam" id="PF00032">
    <property type="entry name" value="Cytochrom_B_C"/>
    <property type="match status" value="1"/>
</dbReference>
<feature type="transmembrane region" description="Helical" evidence="15">
    <location>
        <begin position="93"/>
        <end position="113"/>
    </location>
</feature>
<keyword evidence="8 14" id="KW-0812">Transmembrane</keyword>
<feature type="transmembrane region" description="Helical" evidence="15">
    <location>
        <begin position="355"/>
        <end position="375"/>
    </location>
</feature>
<evidence type="ECO:0000256" key="7">
    <source>
        <dbReference type="ARBA" id="ARBA00022660"/>
    </source>
</evidence>
<reference evidence="18 19" key="1">
    <citation type="submission" date="2024-03" db="EMBL/GenBank/DDBJ databases">
        <title>Community enrichment and isolation of bacterial strains for fucoidan degradation.</title>
        <authorList>
            <person name="Sichert A."/>
        </authorList>
    </citation>
    <scope>NUCLEOTIDE SEQUENCE [LARGE SCALE GENOMIC DNA]</scope>
    <source>
        <strain evidence="18 19">AS76</strain>
    </source>
</reference>
<dbReference type="Gene3D" id="1.20.810.10">
    <property type="entry name" value="Cytochrome Bc1 Complex, Chain C"/>
    <property type="match status" value="1"/>
</dbReference>
<evidence type="ECO:0000256" key="2">
    <source>
        <dbReference type="ARBA" id="ARBA00004141"/>
    </source>
</evidence>
<feature type="transmembrane region" description="Helical" evidence="15">
    <location>
        <begin position="317"/>
        <end position="335"/>
    </location>
</feature>
<name>A0ABU9TML2_9GAMM</name>
<dbReference type="SUPFAM" id="SSF81648">
    <property type="entry name" value="a domain/subunit of cytochrome bc1 complex (Ubiquinol-cytochrome c reductase)"/>
    <property type="match status" value="1"/>
</dbReference>
<keyword evidence="9" id="KW-0479">Metal-binding</keyword>
<evidence type="ECO:0000256" key="10">
    <source>
        <dbReference type="ARBA" id="ARBA00022982"/>
    </source>
</evidence>
<evidence type="ECO:0000256" key="8">
    <source>
        <dbReference type="ARBA" id="ARBA00022692"/>
    </source>
</evidence>
<evidence type="ECO:0000256" key="1">
    <source>
        <dbReference type="ARBA" id="ARBA00002444"/>
    </source>
</evidence>
<keyword evidence="7 14" id="KW-0679">Respiratory chain</keyword>
<dbReference type="RefSeq" id="WP_067982795.1">
    <property type="nucleotide sequence ID" value="NZ_CAXBCE010000067.1"/>
</dbReference>
<feature type="domain" description="Cytochrome b/b6 C-terminal region profile" evidence="17">
    <location>
        <begin position="234"/>
        <end position="411"/>
    </location>
</feature>
<evidence type="ECO:0000256" key="4">
    <source>
        <dbReference type="ARBA" id="ARBA00013531"/>
    </source>
</evidence>
<evidence type="ECO:0000256" key="12">
    <source>
        <dbReference type="ARBA" id="ARBA00023004"/>
    </source>
</evidence>
<dbReference type="InterPro" id="IPR005798">
    <property type="entry name" value="Cyt_b/b6_C"/>
</dbReference>
<evidence type="ECO:0000256" key="6">
    <source>
        <dbReference type="ARBA" id="ARBA00022617"/>
    </source>
</evidence>
<gene>
    <name evidence="18" type="ORF">WNY58_01015</name>
</gene>
<evidence type="ECO:0000259" key="16">
    <source>
        <dbReference type="PROSITE" id="PS51002"/>
    </source>
</evidence>
<dbReference type="CDD" id="cd00284">
    <property type="entry name" value="Cytochrome_b_N"/>
    <property type="match status" value="1"/>
</dbReference>
<dbReference type="PROSITE" id="PS51003">
    <property type="entry name" value="CYTB_CTER"/>
    <property type="match status" value="1"/>
</dbReference>
<comment type="cofactor">
    <cofactor evidence="14">
        <name>heme b</name>
        <dbReference type="ChEBI" id="CHEBI:60344"/>
    </cofactor>
    <text evidence="14">Binds 2 heme groups non-covalently.</text>
</comment>
<dbReference type="PANTHER" id="PTHR19271:SF16">
    <property type="entry name" value="CYTOCHROME B"/>
    <property type="match status" value="1"/>
</dbReference>
<evidence type="ECO:0000256" key="5">
    <source>
        <dbReference type="ARBA" id="ARBA00022448"/>
    </source>
</evidence>
<organism evidence="18 19">
    <name type="scientific">Neptuniibacter pectenicola</name>
    <dbReference type="NCBI Taxonomy" id="1806669"/>
    <lineage>
        <taxon>Bacteria</taxon>
        <taxon>Pseudomonadati</taxon>
        <taxon>Pseudomonadota</taxon>
        <taxon>Gammaproteobacteria</taxon>
        <taxon>Oceanospirillales</taxon>
        <taxon>Oceanospirillaceae</taxon>
        <taxon>Neptuniibacter</taxon>
    </lineage>
</organism>
<keyword evidence="11 15" id="KW-1133">Transmembrane helix</keyword>
<evidence type="ECO:0000256" key="13">
    <source>
        <dbReference type="ARBA" id="ARBA00023136"/>
    </source>
</evidence>
<sequence>MAGSRNKGNPGIMGWIDDRFPATAMWEDHLSKYYAPKNFNFWYFFGSLALLVLVNQLLTGIWLTMSYNPSAEGAFASIEYIMRDVEYGWLLRYMHSTGASAFFVVVYLHMLRGMMYGSYRKPRELVWLFGMTIYLALMAEAFMGYLLPWGQMSYWGAQVIVSLFQAVPFIGPDLAEWIRGDYLISGITLNRFFSLHVVALPIVLLALVVLHIIALHEVGSNNPDGIEIKEKKDENGVPLDGIPFHPYYSVKDIVGVVVFLFVFCAVVFFFPEGGGYLIEAPNFEPANPLKTPPHIAPVWYFTPFYAMLRAIPPLFGSQFPGVIVMGGAIAILFVLPWLDRSPVKSIRYKGMASKIMLVIFCVSFVILGYLGVVASTPGRTIVAQVCTALYFAYFFLMPFYTKMESTKPVPERVTG</sequence>
<evidence type="ECO:0000256" key="15">
    <source>
        <dbReference type="SAM" id="Phobius"/>
    </source>
</evidence>
<keyword evidence="12" id="KW-0408">Iron</keyword>
<dbReference type="InterPro" id="IPR030689">
    <property type="entry name" value="Cytochrome_b"/>
</dbReference>
<feature type="transmembrane region" description="Helical" evidence="15">
    <location>
        <begin position="41"/>
        <end position="63"/>
    </location>
</feature>
<comment type="caution">
    <text evidence="18">The sequence shown here is derived from an EMBL/GenBank/DDBJ whole genome shotgun (WGS) entry which is preliminary data.</text>
</comment>
<protein>
    <recommendedName>
        <fullName evidence="4 14">Cytochrome b</fullName>
    </recommendedName>
</protein>
<dbReference type="PROSITE" id="PS51002">
    <property type="entry name" value="CYTB_NTER"/>
    <property type="match status" value="1"/>
</dbReference>
<keyword evidence="5 14" id="KW-0813">Transport</keyword>
<dbReference type="Pfam" id="PF00033">
    <property type="entry name" value="Cytochrome_B"/>
    <property type="match status" value="1"/>
</dbReference>
<feature type="domain" description="Cytochrome b/b6 N-terminal region profile" evidence="16">
    <location>
        <begin position="12"/>
        <end position="224"/>
    </location>
</feature>
<comment type="subunit">
    <text evidence="3 14">The main subunits of complex b-c1 are: cytochrome b, cytochrome c1 and the Rieske protein.</text>
</comment>
<proteinExistence type="inferred from homology"/>
<keyword evidence="13 15" id="KW-0472">Membrane</keyword>
<dbReference type="InterPro" id="IPR048259">
    <property type="entry name" value="Cytochrome_b_N_euk/bac"/>
</dbReference>
<evidence type="ECO:0000313" key="19">
    <source>
        <dbReference type="Proteomes" id="UP001449225"/>
    </source>
</evidence>
<feature type="transmembrane region" description="Helical" evidence="15">
    <location>
        <begin position="253"/>
        <end position="270"/>
    </location>
</feature>
<feature type="transmembrane region" description="Helical" evidence="15">
    <location>
        <begin position="152"/>
        <end position="171"/>
    </location>
</feature>
<evidence type="ECO:0000256" key="3">
    <source>
        <dbReference type="ARBA" id="ARBA00011649"/>
    </source>
</evidence>
<comment type="subcellular location">
    <subcellularLocation>
        <location evidence="2">Membrane</location>
        <topology evidence="2">Multi-pass membrane protein</topology>
    </subcellularLocation>
</comment>
<dbReference type="EMBL" id="JBBMRA010000001">
    <property type="protein sequence ID" value="MEM5534959.1"/>
    <property type="molecule type" value="Genomic_DNA"/>
</dbReference>
<dbReference type="SUPFAM" id="SSF81342">
    <property type="entry name" value="Transmembrane di-heme cytochromes"/>
    <property type="match status" value="1"/>
</dbReference>
<comment type="similarity">
    <text evidence="14">Belongs to the cytochrome b family.</text>
</comment>
<dbReference type="InterPro" id="IPR027387">
    <property type="entry name" value="Cytb/b6-like_sf"/>
</dbReference>
<keyword evidence="10 14" id="KW-0249">Electron transport</keyword>
<evidence type="ECO:0000256" key="14">
    <source>
        <dbReference type="RuleBase" id="RU003385"/>
    </source>
</evidence>
<evidence type="ECO:0000313" key="18">
    <source>
        <dbReference type="EMBL" id="MEM5534959.1"/>
    </source>
</evidence>
<accession>A0ABU9TML2</accession>
<evidence type="ECO:0000256" key="9">
    <source>
        <dbReference type="ARBA" id="ARBA00022723"/>
    </source>
</evidence>
<dbReference type="Proteomes" id="UP001449225">
    <property type="component" value="Unassembled WGS sequence"/>
</dbReference>
<evidence type="ECO:0000259" key="17">
    <source>
        <dbReference type="PROSITE" id="PS51003"/>
    </source>
</evidence>
<evidence type="ECO:0000256" key="11">
    <source>
        <dbReference type="ARBA" id="ARBA00022989"/>
    </source>
</evidence>
<feature type="transmembrane region" description="Helical" evidence="15">
    <location>
        <begin position="381"/>
        <end position="400"/>
    </location>
</feature>
<keyword evidence="19" id="KW-1185">Reference proteome</keyword>
<comment type="function">
    <text evidence="1 14">Component of the ubiquinol-cytochrome c reductase complex (complex III or cytochrome b-c1 complex), which is a respiratory chain that generates an electrochemical potential coupled to ATP synthesis.</text>
</comment>
<keyword evidence="6 14" id="KW-0349">Heme</keyword>
<dbReference type="PANTHER" id="PTHR19271">
    <property type="entry name" value="CYTOCHROME B"/>
    <property type="match status" value="1"/>
</dbReference>
<dbReference type="PIRSF" id="PIRSF038885">
    <property type="entry name" value="COB"/>
    <property type="match status" value="1"/>
</dbReference>